<comment type="caution">
    <text evidence="1">The sequence shown here is derived from an EMBL/GenBank/DDBJ whole genome shotgun (WGS) entry which is preliminary data.</text>
</comment>
<gene>
    <name evidence="1" type="ORF">FXF47_08660</name>
</gene>
<proteinExistence type="predicted"/>
<dbReference type="AlphaFoldDB" id="A0A5D0MH29"/>
<name>A0A5D0MH29_9BACT</name>
<evidence type="ECO:0008006" key="3">
    <source>
        <dbReference type="Google" id="ProtNLM"/>
    </source>
</evidence>
<reference evidence="1" key="1">
    <citation type="submission" date="2019-08" db="EMBL/GenBank/DDBJ databases">
        <title>Genomic characterization of a novel candidate phylum (ARYD3) from a high temperature, high salinity tertiary oil reservoir in north central Oklahoma, USA.</title>
        <authorList>
            <person name="Youssef N.H."/>
            <person name="Yadav A."/>
            <person name="Elshahed M.S."/>
        </authorList>
    </citation>
    <scope>NUCLEOTIDE SEQUENCE [LARGE SCALE GENOMIC DNA]</scope>
    <source>
        <strain evidence="1">ARYD3</strain>
    </source>
</reference>
<organism evidence="1 2">
    <name type="scientific">Candidatus Mcinerneyibacterium aminivorans</name>
    <dbReference type="NCBI Taxonomy" id="2703815"/>
    <lineage>
        <taxon>Bacteria</taxon>
        <taxon>Candidatus Macinerneyibacteriota</taxon>
        <taxon>Candidatus Mcinerneyibacteria</taxon>
        <taxon>Candidatus Mcinerneyibacteriales</taxon>
        <taxon>Candidatus Mcinerneyibacteriaceae</taxon>
        <taxon>Candidatus Mcinerneyibacterium</taxon>
    </lineage>
</organism>
<accession>A0A5D0MH29</accession>
<dbReference type="EMBL" id="VSIX01000120">
    <property type="protein sequence ID" value="TYB30548.1"/>
    <property type="molecule type" value="Genomic_DNA"/>
</dbReference>
<keyword evidence="2" id="KW-1185">Reference proteome</keyword>
<evidence type="ECO:0000313" key="1">
    <source>
        <dbReference type="EMBL" id="TYB30548.1"/>
    </source>
</evidence>
<sequence>MRELSVNELRNVDGGMRKVGEVVVQDKTISEVYTDGTNYYIETCSGSTEIMSKAEYEDTYAWMVE</sequence>
<protein>
    <recommendedName>
        <fullName evidence="3">Bacteriocin</fullName>
    </recommendedName>
</protein>
<dbReference type="Proteomes" id="UP000324143">
    <property type="component" value="Unassembled WGS sequence"/>
</dbReference>
<evidence type="ECO:0000313" key="2">
    <source>
        <dbReference type="Proteomes" id="UP000324143"/>
    </source>
</evidence>